<proteinExistence type="predicted"/>
<accession>A0A177G5C9</accession>
<gene>
    <name evidence="1" type="ORF">Amal_03310</name>
</gene>
<reference evidence="1 2" key="1">
    <citation type="submission" date="2016-03" db="EMBL/GenBank/DDBJ databases">
        <title>Draft genome sequence of Acetobacter malorum CECT 7742, a strain isolated from strawberry vinegar.</title>
        <authorList>
            <person name="Sainz F."/>
            <person name="Mas A."/>
            <person name="Torija M.J."/>
        </authorList>
    </citation>
    <scope>NUCLEOTIDE SEQUENCE [LARGE SCALE GENOMIC DNA]</scope>
    <source>
        <strain evidence="1 2">CECT 7742</strain>
    </source>
</reference>
<name>A0A177G5C9_9PROT</name>
<sequence>MLKKHAVLERLVPTFDLPLCLGMVGSATHMIHAVLI</sequence>
<dbReference type="EMBL" id="LVHD01000041">
    <property type="protein sequence ID" value="OAG75492.1"/>
    <property type="molecule type" value="Genomic_DNA"/>
</dbReference>
<protein>
    <submittedName>
        <fullName evidence="1">Uncharacterized protein</fullName>
    </submittedName>
</protein>
<evidence type="ECO:0000313" key="2">
    <source>
        <dbReference type="Proteomes" id="UP000077349"/>
    </source>
</evidence>
<comment type="caution">
    <text evidence="1">The sequence shown here is derived from an EMBL/GenBank/DDBJ whole genome shotgun (WGS) entry which is preliminary data.</text>
</comment>
<dbReference type="AlphaFoldDB" id="A0A177G5C9"/>
<evidence type="ECO:0000313" key="1">
    <source>
        <dbReference type="EMBL" id="OAG75492.1"/>
    </source>
</evidence>
<organism evidence="1 2">
    <name type="scientific">Acetobacter malorum</name>
    <dbReference type="NCBI Taxonomy" id="178901"/>
    <lineage>
        <taxon>Bacteria</taxon>
        <taxon>Pseudomonadati</taxon>
        <taxon>Pseudomonadota</taxon>
        <taxon>Alphaproteobacteria</taxon>
        <taxon>Acetobacterales</taxon>
        <taxon>Acetobacteraceae</taxon>
        <taxon>Acetobacter</taxon>
    </lineage>
</organism>
<dbReference type="Proteomes" id="UP000077349">
    <property type="component" value="Unassembled WGS sequence"/>
</dbReference>